<dbReference type="Proteomes" id="UP000014155">
    <property type="component" value="Unassembled WGS sequence"/>
</dbReference>
<sequence>MELIQNSQNNFLKEVEDKLTGGMSLSNFRIEYRNTSLIINDSDLCKHIFRIRFDLINSQTNFQAFWYDVEYSSKGEVVDDYFGEY</sequence>
<accession>S0FPU6</accession>
<evidence type="ECO:0000313" key="2">
    <source>
        <dbReference type="Proteomes" id="UP000014155"/>
    </source>
</evidence>
<organism evidence="1 2">
    <name type="scientific">Ruminiclostridium cellobioparum subsp. termitidis CT1112</name>
    <dbReference type="NCBI Taxonomy" id="1195236"/>
    <lineage>
        <taxon>Bacteria</taxon>
        <taxon>Bacillati</taxon>
        <taxon>Bacillota</taxon>
        <taxon>Clostridia</taxon>
        <taxon>Eubacteriales</taxon>
        <taxon>Oscillospiraceae</taxon>
        <taxon>Ruminiclostridium</taxon>
    </lineage>
</organism>
<proteinExistence type="predicted"/>
<dbReference type="EMBL" id="AORV01000054">
    <property type="protein sequence ID" value="EMS70518.1"/>
    <property type="molecule type" value="Genomic_DNA"/>
</dbReference>
<comment type="caution">
    <text evidence="1">The sequence shown here is derived from an EMBL/GenBank/DDBJ whole genome shotgun (WGS) entry which is preliminary data.</text>
</comment>
<keyword evidence="2" id="KW-1185">Reference proteome</keyword>
<gene>
    <name evidence="1" type="ORF">CTER_3802</name>
</gene>
<reference evidence="1 2" key="1">
    <citation type="journal article" date="2013" name="Genome Announc.">
        <title>Draft Genome Sequence of the Cellulolytic, Mesophilic, Anaerobic Bacterium Clostridium termitidis Strain CT1112 (DSM 5398).</title>
        <authorList>
            <person name="Lal S."/>
            <person name="Ramachandran U."/>
            <person name="Zhang X."/>
            <person name="Munir R."/>
            <person name="Sparling R."/>
            <person name="Levin D.B."/>
        </authorList>
    </citation>
    <scope>NUCLEOTIDE SEQUENCE [LARGE SCALE GENOMIC DNA]</scope>
    <source>
        <strain evidence="1 2">CT1112</strain>
    </source>
</reference>
<evidence type="ECO:0000313" key="1">
    <source>
        <dbReference type="EMBL" id="EMS70518.1"/>
    </source>
</evidence>
<dbReference type="AlphaFoldDB" id="S0FPU6"/>
<protein>
    <submittedName>
        <fullName evidence="1">Uncharacterized protein</fullName>
    </submittedName>
</protein>
<dbReference type="eggNOG" id="ENOG5034564">
    <property type="taxonomic scope" value="Bacteria"/>
</dbReference>
<name>S0FPU6_RUMCE</name>